<sequence length="64" mass="7062">MYFFLHSNLLRRPSNLAITCLQCQKSPASGTLQMLRAAPLDFSVIPVPVSGRCLRECLLSAKPT</sequence>
<dbReference type="EMBL" id="ABEU02000020">
    <property type="protein sequence ID" value="PNR33323.1"/>
    <property type="molecule type" value="Genomic_DNA"/>
</dbReference>
<reference evidence="1 3" key="1">
    <citation type="journal article" date="2008" name="Science">
        <title>The Physcomitrella genome reveals evolutionary insights into the conquest of land by plants.</title>
        <authorList>
            <person name="Rensing S."/>
            <person name="Lang D."/>
            <person name="Zimmer A."/>
            <person name="Terry A."/>
            <person name="Salamov A."/>
            <person name="Shapiro H."/>
            <person name="Nishiyama T."/>
            <person name="Perroud P.-F."/>
            <person name="Lindquist E."/>
            <person name="Kamisugi Y."/>
            <person name="Tanahashi T."/>
            <person name="Sakakibara K."/>
            <person name="Fujita T."/>
            <person name="Oishi K."/>
            <person name="Shin-I T."/>
            <person name="Kuroki Y."/>
            <person name="Toyoda A."/>
            <person name="Suzuki Y."/>
            <person name="Hashimoto A."/>
            <person name="Yamaguchi K."/>
            <person name="Sugano A."/>
            <person name="Kohara Y."/>
            <person name="Fujiyama A."/>
            <person name="Anterola A."/>
            <person name="Aoki S."/>
            <person name="Ashton N."/>
            <person name="Barbazuk W.B."/>
            <person name="Barker E."/>
            <person name="Bennetzen J."/>
            <person name="Bezanilla M."/>
            <person name="Blankenship R."/>
            <person name="Cho S.H."/>
            <person name="Dutcher S."/>
            <person name="Estelle M."/>
            <person name="Fawcett J.A."/>
            <person name="Gundlach H."/>
            <person name="Hanada K."/>
            <person name="Heyl A."/>
            <person name="Hicks K.A."/>
            <person name="Hugh J."/>
            <person name="Lohr M."/>
            <person name="Mayer K."/>
            <person name="Melkozernov A."/>
            <person name="Murata T."/>
            <person name="Nelson D."/>
            <person name="Pils B."/>
            <person name="Prigge M."/>
            <person name="Reiss B."/>
            <person name="Renner T."/>
            <person name="Rombauts S."/>
            <person name="Rushton P."/>
            <person name="Sanderfoot A."/>
            <person name="Schween G."/>
            <person name="Shiu S.-H."/>
            <person name="Stueber K."/>
            <person name="Theodoulou F.L."/>
            <person name="Tu H."/>
            <person name="Van de Peer Y."/>
            <person name="Verrier P.J."/>
            <person name="Waters E."/>
            <person name="Wood A."/>
            <person name="Yang L."/>
            <person name="Cove D."/>
            <person name="Cuming A."/>
            <person name="Hasebe M."/>
            <person name="Lucas S."/>
            <person name="Mishler D.B."/>
            <person name="Reski R."/>
            <person name="Grigoriev I."/>
            <person name="Quatrano R.S."/>
            <person name="Boore J.L."/>
        </authorList>
    </citation>
    <scope>NUCLEOTIDE SEQUENCE [LARGE SCALE GENOMIC DNA]</scope>
    <source>
        <strain evidence="2 3">cv. Gransden 2004</strain>
    </source>
</reference>
<dbReference type="Proteomes" id="UP000006727">
    <property type="component" value="Chromosome 20"/>
</dbReference>
<dbReference type="InParanoid" id="A0A2K1IVL8"/>
<protein>
    <submittedName>
        <fullName evidence="1 2">Uncharacterized protein</fullName>
    </submittedName>
</protein>
<evidence type="ECO:0000313" key="2">
    <source>
        <dbReference type="EnsemblPlants" id="Pp3c20_17660V3.1"/>
    </source>
</evidence>
<accession>A0A2K1IVL8</accession>
<gene>
    <name evidence="1" type="ORF">PHYPA_025266</name>
</gene>
<dbReference type="Gramene" id="Pp3c20_17660V3.1">
    <property type="protein sequence ID" value="Pp3c20_17660V3.1"/>
    <property type="gene ID" value="Pp3c20_17660"/>
</dbReference>
<dbReference type="AlphaFoldDB" id="A0A2K1IVL8"/>
<reference evidence="1 3" key="2">
    <citation type="journal article" date="2018" name="Plant J.">
        <title>The Physcomitrella patens chromosome-scale assembly reveals moss genome structure and evolution.</title>
        <authorList>
            <person name="Lang D."/>
            <person name="Ullrich K.K."/>
            <person name="Murat F."/>
            <person name="Fuchs J."/>
            <person name="Jenkins J."/>
            <person name="Haas F.B."/>
            <person name="Piednoel M."/>
            <person name="Gundlach H."/>
            <person name="Van Bel M."/>
            <person name="Meyberg R."/>
            <person name="Vives C."/>
            <person name="Morata J."/>
            <person name="Symeonidi A."/>
            <person name="Hiss M."/>
            <person name="Muchero W."/>
            <person name="Kamisugi Y."/>
            <person name="Saleh O."/>
            <person name="Blanc G."/>
            <person name="Decker E.L."/>
            <person name="van Gessel N."/>
            <person name="Grimwood J."/>
            <person name="Hayes R.D."/>
            <person name="Graham S.W."/>
            <person name="Gunter L.E."/>
            <person name="McDaniel S.F."/>
            <person name="Hoernstein S.N.W."/>
            <person name="Larsson A."/>
            <person name="Li F.W."/>
            <person name="Perroud P.F."/>
            <person name="Phillips J."/>
            <person name="Ranjan P."/>
            <person name="Rokshar D.S."/>
            <person name="Rothfels C.J."/>
            <person name="Schneider L."/>
            <person name="Shu S."/>
            <person name="Stevenson D.W."/>
            <person name="Thummler F."/>
            <person name="Tillich M."/>
            <person name="Villarreal Aguilar J.C."/>
            <person name="Widiez T."/>
            <person name="Wong G.K."/>
            <person name="Wymore A."/>
            <person name="Zhang Y."/>
            <person name="Zimmer A.D."/>
            <person name="Quatrano R.S."/>
            <person name="Mayer K.F.X."/>
            <person name="Goodstein D."/>
            <person name="Casacuberta J.M."/>
            <person name="Vandepoele K."/>
            <person name="Reski R."/>
            <person name="Cuming A.C."/>
            <person name="Tuskan G.A."/>
            <person name="Maumus F."/>
            <person name="Salse J."/>
            <person name="Schmutz J."/>
            <person name="Rensing S.A."/>
        </authorList>
    </citation>
    <scope>NUCLEOTIDE SEQUENCE [LARGE SCALE GENOMIC DNA]</scope>
    <source>
        <strain evidence="2 3">cv. Gransden 2004</strain>
    </source>
</reference>
<evidence type="ECO:0000313" key="3">
    <source>
        <dbReference type="Proteomes" id="UP000006727"/>
    </source>
</evidence>
<reference evidence="2" key="3">
    <citation type="submission" date="2020-12" db="UniProtKB">
        <authorList>
            <consortium name="EnsemblPlants"/>
        </authorList>
    </citation>
    <scope>IDENTIFICATION</scope>
</reference>
<dbReference type="EnsemblPlants" id="Pp3c20_17660V3.1">
    <property type="protein sequence ID" value="Pp3c20_17660V3.1"/>
    <property type="gene ID" value="Pp3c20_17660"/>
</dbReference>
<evidence type="ECO:0000313" key="1">
    <source>
        <dbReference type="EMBL" id="PNR33323.1"/>
    </source>
</evidence>
<proteinExistence type="predicted"/>
<keyword evidence="3" id="KW-1185">Reference proteome</keyword>
<name>A0A2K1IVL8_PHYPA</name>
<organism evidence="1">
    <name type="scientific">Physcomitrium patens</name>
    <name type="common">Spreading-leaved earth moss</name>
    <name type="synonym">Physcomitrella patens</name>
    <dbReference type="NCBI Taxonomy" id="3218"/>
    <lineage>
        <taxon>Eukaryota</taxon>
        <taxon>Viridiplantae</taxon>
        <taxon>Streptophyta</taxon>
        <taxon>Embryophyta</taxon>
        <taxon>Bryophyta</taxon>
        <taxon>Bryophytina</taxon>
        <taxon>Bryopsida</taxon>
        <taxon>Funariidae</taxon>
        <taxon>Funariales</taxon>
        <taxon>Funariaceae</taxon>
        <taxon>Physcomitrium</taxon>
    </lineage>
</organism>